<protein>
    <submittedName>
        <fullName evidence="8">Tyrosine kinase family protein</fullName>
    </submittedName>
</protein>
<feature type="domain" description="Protein kinase" evidence="7">
    <location>
        <begin position="1"/>
        <end position="108"/>
    </location>
</feature>
<keyword evidence="1" id="KW-0723">Serine/threonine-protein kinase</keyword>
<evidence type="ECO:0000259" key="7">
    <source>
        <dbReference type="PROSITE" id="PS50011"/>
    </source>
</evidence>
<dbReference type="PANTHER" id="PTHR27002">
    <property type="entry name" value="RECEPTOR-LIKE SERINE/THREONINE-PROTEIN KINASE SD1-8"/>
    <property type="match status" value="1"/>
</dbReference>
<dbReference type="EnsemblPlants" id="KEH19163">
    <property type="protein sequence ID" value="KEH19163"/>
    <property type="gene ID" value="MTR_8g442460"/>
</dbReference>
<name>G7ZX49_MEDTR</name>
<reference evidence="8 10" key="1">
    <citation type="journal article" date="2011" name="Nature">
        <title>The Medicago genome provides insight into the evolution of rhizobial symbioses.</title>
        <authorList>
            <person name="Young N.D."/>
            <person name="Debelle F."/>
            <person name="Oldroyd G.E."/>
            <person name="Geurts R."/>
            <person name="Cannon S.B."/>
            <person name="Udvardi M.K."/>
            <person name="Benedito V.A."/>
            <person name="Mayer K.F."/>
            <person name="Gouzy J."/>
            <person name="Schoof H."/>
            <person name="Van de Peer Y."/>
            <person name="Proost S."/>
            <person name="Cook D.R."/>
            <person name="Meyers B.C."/>
            <person name="Spannagl M."/>
            <person name="Cheung F."/>
            <person name="De Mita S."/>
            <person name="Krishnakumar V."/>
            <person name="Gundlach H."/>
            <person name="Zhou S."/>
            <person name="Mudge J."/>
            <person name="Bharti A.K."/>
            <person name="Murray J.D."/>
            <person name="Naoumkina M.A."/>
            <person name="Rosen B."/>
            <person name="Silverstein K.A."/>
            <person name="Tang H."/>
            <person name="Rombauts S."/>
            <person name="Zhao P.X."/>
            <person name="Zhou P."/>
            <person name="Barbe V."/>
            <person name="Bardou P."/>
            <person name="Bechner M."/>
            <person name="Bellec A."/>
            <person name="Berger A."/>
            <person name="Berges H."/>
            <person name="Bidwell S."/>
            <person name="Bisseling T."/>
            <person name="Choisne N."/>
            <person name="Couloux A."/>
            <person name="Denny R."/>
            <person name="Deshpande S."/>
            <person name="Dai X."/>
            <person name="Doyle J.J."/>
            <person name="Dudez A.M."/>
            <person name="Farmer A.D."/>
            <person name="Fouteau S."/>
            <person name="Franken C."/>
            <person name="Gibelin C."/>
            <person name="Gish J."/>
            <person name="Goldstein S."/>
            <person name="Gonzalez A.J."/>
            <person name="Green P.J."/>
            <person name="Hallab A."/>
            <person name="Hartog M."/>
            <person name="Hua A."/>
            <person name="Humphray S.J."/>
            <person name="Jeong D.H."/>
            <person name="Jing Y."/>
            <person name="Jocker A."/>
            <person name="Kenton S.M."/>
            <person name="Kim D.J."/>
            <person name="Klee K."/>
            <person name="Lai H."/>
            <person name="Lang C."/>
            <person name="Lin S."/>
            <person name="Macmil S.L."/>
            <person name="Magdelenat G."/>
            <person name="Matthews L."/>
            <person name="McCorrison J."/>
            <person name="Monaghan E.L."/>
            <person name="Mun J.H."/>
            <person name="Najar F.Z."/>
            <person name="Nicholson C."/>
            <person name="Noirot C."/>
            <person name="O'Bleness M."/>
            <person name="Paule C.R."/>
            <person name="Poulain J."/>
            <person name="Prion F."/>
            <person name="Qin B."/>
            <person name="Qu C."/>
            <person name="Retzel E.F."/>
            <person name="Riddle C."/>
            <person name="Sallet E."/>
            <person name="Samain S."/>
            <person name="Samson N."/>
            <person name="Sanders I."/>
            <person name="Saurat O."/>
            <person name="Scarpelli C."/>
            <person name="Schiex T."/>
            <person name="Segurens B."/>
            <person name="Severin A.J."/>
            <person name="Sherrier D.J."/>
            <person name="Shi R."/>
            <person name="Sims S."/>
            <person name="Singer S.R."/>
            <person name="Sinharoy S."/>
            <person name="Sterck L."/>
            <person name="Viollet A."/>
            <person name="Wang B.B."/>
            <person name="Wang K."/>
            <person name="Wang M."/>
            <person name="Wang X."/>
            <person name="Warfsmann J."/>
            <person name="Weissenbach J."/>
            <person name="White D.D."/>
            <person name="White J.D."/>
            <person name="Wiley G.B."/>
            <person name="Wincker P."/>
            <person name="Xing Y."/>
            <person name="Yang L."/>
            <person name="Yao Z."/>
            <person name="Ying F."/>
            <person name="Zhai J."/>
            <person name="Zhou L."/>
            <person name="Zuber A."/>
            <person name="Denarie J."/>
            <person name="Dixon R.A."/>
            <person name="May G.D."/>
            <person name="Schwartz D.C."/>
            <person name="Rogers J."/>
            <person name="Quetier F."/>
            <person name="Town C.D."/>
            <person name="Roe B.A."/>
        </authorList>
    </citation>
    <scope>NUCLEOTIDE SEQUENCE [LARGE SCALE GENOMIC DNA]</scope>
    <source>
        <strain evidence="8">A17</strain>
        <strain evidence="9 10">cv. Jemalong A17</strain>
    </source>
</reference>
<accession>G7ZX49</accession>
<keyword evidence="3" id="KW-0547">Nucleotide-binding</keyword>
<dbReference type="AlphaFoldDB" id="G7ZX49"/>
<dbReference type="STRING" id="3880.G7ZX49"/>
<dbReference type="InterPro" id="IPR011009">
    <property type="entry name" value="Kinase-like_dom_sf"/>
</dbReference>
<keyword evidence="4 8" id="KW-0418">Kinase</keyword>
<dbReference type="PROSITE" id="PS50011">
    <property type="entry name" value="PROTEIN_KINASE_DOM"/>
    <property type="match status" value="1"/>
</dbReference>
<evidence type="ECO:0000256" key="4">
    <source>
        <dbReference type="ARBA" id="ARBA00022777"/>
    </source>
</evidence>
<evidence type="ECO:0000256" key="3">
    <source>
        <dbReference type="ARBA" id="ARBA00022741"/>
    </source>
</evidence>
<dbReference type="GO" id="GO:0005524">
    <property type="term" value="F:ATP binding"/>
    <property type="evidence" value="ECO:0007669"/>
    <property type="project" value="UniProtKB-KW"/>
</dbReference>
<reference evidence="9" key="3">
    <citation type="submission" date="2015-04" db="UniProtKB">
        <authorList>
            <consortium name="EnsemblPlants"/>
        </authorList>
    </citation>
    <scope>IDENTIFICATION</scope>
    <source>
        <strain evidence="9">cv. Jemalong A17</strain>
    </source>
</reference>
<evidence type="ECO:0000313" key="9">
    <source>
        <dbReference type="EnsemblPlants" id="KEH19163"/>
    </source>
</evidence>
<feature type="region of interest" description="Disordered" evidence="6">
    <location>
        <begin position="1"/>
        <end position="23"/>
    </location>
</feature>
<dbReference type="Gene3D" id="1.10.510.10">
    <property type="entry name" value="Transferase(Phosphotransferase) domain 1"/>
    <property type="match status" value="1"/>
</dbReference>
<proteinExistence type="predicted"/>
<gene>
    <name evidence="8" type="ordered locus">MTR_8g442460</name>
</gene>
<evidence type="ECO:0000256" key="2">
    <source>
        <dbReference type="ARBA" id="ARBA00022679"/>
    </source>
</evidence>
<dbReference type="InterPro" id="IPR000719">
    <property type="entry name" value="Prot_kinase_dom"/>
</dbReference>
<dbReference type="Proteomes" id="UP000002051">
    <property type="component" value="Chromosome 8"/>
</dbReference>
<organism evidence="9">
    <name type="scientific">Medicago truncatula</name>
    <name type="common">Barrel medic</name>
    <name type="synonym">Medicago tribuloides</name>
    <dbReference type="NCBI Taxonomy" id="3880"/>
    <lineage>
        <taxon>Eukaryota</taxon>
        <taxon>Viridiplantae</taxon>
        <taxon>Streptophyta</taxon>
        <taxon>Embryophyta</taxon>
        <taxon>Tracheophyta</taxon>
        <taxon>Spermatophyta</taxon>
        <taxon>Magnoliopsida</taxon>
        <taxon>eudicotyledons</taxon>
        <taxon>Gunneridae</taxon>
        <taxon>Pentapetalae</taxon>
        <taxon>rosids</taxon>
        <taxon>fabids</taxon>
        <taxon>Fabales</taxon>
        <taxon>Fabaceae</taxon>
        <taxon>Papilionoideae</taxon>
        <taxon>50 kb inversion clade</taxon>
        <taxon>NPAAA clade</taxon>
        <taxon>Hologalegina</taxon>
        <taxon>IRL clade</taxon>
        <taxon>Trifolieae</taxon>
        <taxon>Medicago</taxon>
    </lineage>
</organism>
<dbReference type="EMBL" id="CM001224">
    <property type="protein sequence ID" value="KEH19163.1"/>
    <property type="molecule type" value="Genomic_DNA"/>
</dbReference>
<keyword evidence="10" id="KW-1185">Reference proteome</keyword>
<reference evidence="8 10" key="2">
    <citation type="journal article" date="2014" name="BMC Genomics">
        <title>An improved genome release (version Mt4.0) for the model legume Medicago truncatula.</title>
        <authorList>
            <person name="Tang H."/>
            <person name="Krishnakumar V."/>
            <person name="Bidwell S."/>
            <person name="Rosen B."/>
            <person name="Chan A."/>
            <person name="Zhou S."/>
            <person name="Gentzbittel L."/>
            <person name="Childs K.L."/>
            <person name="Yandell M."/>
            <person name="Gundlach H."/>
            <person name="Mayer K.F."/>
            <person name="Schwartz D.C."/>
            <person name="Town C.D."/>
        </authorList>
    </citation>
    <scope>GENOME REANNOTATION</scope>
    <source>
        <strain evidence="8">A17</strain>
        <strain evidence="9 10">cv. Jemalong A17</strain>
    </source>
</reference>
<dbReference type="PaxDb" id="3880-AES83787"/>
<evidence type="ECO:0000256" key="6">
    <source>
        <dbReference type="SAM" id="MobiDB-lite"/>
    </source>
</evidence>
<evidence type="ECO:0000313" key="10">
    <source>
        <dbReference type="Proteomes" id="UP000002051"/>
    </source>
</evidence>
<keyword evidence="2" id="KW-0808">Transferase</keyword>
<dbReference type="SUPFAM" id="SSF56112">
    <property type="entry name" value="Protein kinase-like (PK-like)"/>
    <property type="match status" value="1"/>
</dbReference>
<keyword evidence="5" id="KW-0067">ATP-binding</keyword>
<dbReference type="GO" id="GO:0004674">
    <property type="term" value="F:protein serine/threonine kinase activity"/>
    <property type="evidence" value="ECO:0007669"/>
    <property type="project" value="UniProtKB-KW"/>
</dbReference>
<evidence type="ECO:0000313" key="8">
    <source>
        <dbReference type="EMBL" id="KEH19163.1"/>
    </source>
</evidence>
<dbReference type="HOGENOM" id="CLU_2200906_0_0_1"/>
<sequence length="108" mass="12636">MRMQIEIEDLEGSRQYSDSDDQEVHEQERMLICQYMPNKSLLYLHKYQGSNFFFEEYQGSKLSRDLKASNILLDQNVNPKISDFGVGRMLTKQETEVVLCVGYSESLK</sequence>
<dbReference type="PANTHER" id="PTHR27002:SF926">
    <property type="entry name" value="OS07G0535800 PROTEIN"/>
    <property type="match status" value="1"/>
</dbReference>
<feature type="compositionally biased region" description="Acidic residues" evidence="6">
    <location>
        <begin position="1"/>
        <end position="10"/>
    </location>
</feature>
<evidence type="ECO:0000256" key="5">
    <source>
        <dbReference type="ARBA" id="ARBA00022840"/>
    </source>
</evidence>
<evidence type="ECO:0000256" key="1">
    <source>
        <dbReference type="ARBA" id="ARBA00022527"/>
    </source>
</evidence>